<feature type="transmembrane region" description="Helical" evidence="7">
    <location>
        <begin position="85"/>
        <end position="104"/>
    </location>
</feature>
<dbReference type="Gene3D" id="1.10.3730.20">
    <property type="match status" value="1"/>
</dbReference>
<comment type="subcellular location">
    <subcellularLocation>
        <location evidence="1">Cell membrane</location>
        <topology evidence="1">Multi-pass membrane protein</topology>
    </subcellularLocation>
</comment>
<evidence type="ECO:0000256" key="7">
    <source>
        <dbReference type="SAM" id="Phobius"/>
    </source>
</evidence>
<dbReference type="Proteomes" id="UP000291097">
    <property type="component" value="Unassembled WGS sequence"/>
</dbReference>
<evidence type="ECO:0000256" key="4">
    <source>
        <dbReference type="ARBA" id="ARBA00022692"/>
    </source>
</evidence>
<dbReference type="OrthoDB" id="121740at2157"/>
<evidence type="ECO:0000256" key="2">
    <source>
        <dbReference type="ARBA" id="ARBA00022448"/>
    </source>
</evidence>
<dbReference type="PANTHER" id="PTHR30561">
    <property type="entry name" value="SMR FAMILY PROTON-DEPENDENT DRUG EFFLUX TRANSPORTER SUGE"/>
    <property type="match status" value="1"/>
</dbReference>
<dbReference type="GO" id="GO:0005886">
    <property type="term" value="C:plasma membrane"/>
    <property type="evidence" value="ECO:0007669"/>
    <property type="project" value="UniProtKB-SubCell"/>
</dbReference>
<dbReference type="SUPFAM" id="SSF103481">
    <property type="entry name" value="Multidrug resistance efflux transporter EmrE"/>
    <property type="match status" value="1"/>
</dbReference>
<keyword evidence="3" id="KW-1003">Cell membrane</keyword>
<evidence type="ECO:0000256" key="1">
    <source>
        <dbReference type="ARBA" id="ARBA00004651"/>
    </source>
</evidence>
<keyword evidence="6 7" id="KW-0472">Membrane</keyword>
<dbReference type="Pfam" id="PF00893">
    <property type="entry name" value="Multi_Drug_Res"/>
    <property type="match status" value="1"/>
</dbReference>
<gene>
    <name evidence="8" type="ORF">BDK88_0479</name>
</gene>
<dbReference type="InterPro" id="IPR037185">
    <property type="entry name" value="EmrE-like"/>
</dbReference>
<dbReference type="InterPro" id="IPR045324">
    <property type="entry name" value="Small_multidrug_res"/>
</dbReference>
<evidence type="ECO:0000256" key="3">
    <source>
        <dbReference type="ARBA" id="ARBA00022475"/>
    </source>
</evidence>
<dbReference type="EMBL" id="SHMP01000003">
    <property type="protein sequence ID" value="RZV11599.1"/>
    <property type="molecule type" value="Genomic_DNA"/>
</dbReference>
<proteinExistence type="predicted"/>
<keyword evidence="2" id="KW-0813">Transport</keyword>
<dbReference type="AlphaFoldDB" id="A0A482YFB1"/>
<organism evidence="8 9">
    <name type="scientific">Natrinema hispanicum</name>
    <dbReference type="NCBI Taxonomy" id="392421"/>
    <lineage>
        <taxon>Archaea</taxon>
        <taxon>Methanobacteriati</taxon>
        <taxon>Methanobacteriota</taxon>
        <taxon>Stenosarchaea group</taxon>
        <taxon>Halobacteria</taxon>
        <taxon>Halobacteriales</taxon>
        <taxon>Natrialbaceae</taxon>
        <taxon>Natrinema</taxon>
    </lineage>
</organism>
<keyword evidence="4 7" id="KW-0812">Transmembrane</keyword>
<accession>A0A482YFB1</accession>
<evidence type="ECO:0000313" key="9">
    <source>
        <dbReference type="Proteomes" id="UP000291097"/>
    </source>
</evidence>
<evidence type="ECO:0000313" key="8">
    <source>
        <dbReference type="EMBL" id="RZV11599.1"/>
    </source>
</evidence>
<dbReference type="InterPro" id="IPR000390">
    <property type="entry name" value="Small_drug/metabolite_transptr"/>
</dbReference>
<feature type="transmembrane region" description="Helical" evidence="7">
    <location>
        <begin position="58"/>
        <end position="79"/>
    </location>
</feature>
<dbReference type="RefSeq" id="WP_130498997.1">
    <property type="nucleotide sequence ID" value="NZ_SHMP01000003.1"/>
</dbReference>
<dbReference type="GO" id="GO:0022857">
    <property type="term" value="F:transmembrane transporter activity"/>
    <property type="evidence" value="ECO:0007669"/>
    <property type="project" value="InterPro"/>
</dbReference>
<dbReference type="FunFam" id="1.10.3730.20:FF:000001">
    <property type="entry name" value="Quaternary ammonium compound resistance transporter SugE"/>
    <property type="match status" value="1"/>
</dbReference>
<comment type="caution">
    <text evidence="8">The sequence shown here is derived from an EMBL/GenBank/DDBJ whole genome shotgun (WGS) entry which is preliminary data.</text>
</comment>
<sequence>MRAYLYLGIAIAAEVTGTTALKFSDGFTNAVPSAVVIAGYIGSFYFLSLTLQEFPIGLVYATWSAIGIVAAALLGVVLFDEPVDIAGLVGIALIIGGVICLNLFSDTYAPGH</sequence>
<evidence type="ECO:0000256" key="5">
    <source>
        <dbReference type="ARBA" id="ARBA00022989"/>
    </source>
</evidence>
<name>A0A482YFB1_9EURY</name>
<keyword evidence="5 7" id="KW-1133">Transmembrane helix</keyword>
<evidence type="ECO:0000256" key="6">
    <source>
        <dbReference type="ARBA" id="ARBA00023136"/>
    </source>
</evidence>
<reference evidence="8 9" key="1">
    <citation type="submission" date="2019-02" db="EMBL/GenBank/DDBJ databases">
        <title>Genomic Encyclopedia of Archaeal and Bacterial Type Strains, Phase II (KMG-II): from individual species to whole genera.</title>
        <authorList>
            <person name="Goeker M."/>
        </authorList>
    </citation>
    <scope>NUCLEOTIDE SEQUENCE [LARGE SCALE GENOMIC DNA]</scope>
    <source>
        <strain evidence="8 9">DSM 18328</strain>
    </source>
</reference>
<feature type="transmembrane region" description="Helical" evidence="7">
    <location>
        <begin position="30"/>
        <end position="51"/>
    </location>
</feature>
<protein>
    <submittedName>
        <fullName evidence="8">Small multidrug resistance pump</fullName>
    </submittedName>
</protein>
<dbReference type="PANTHER" id="PTHR30561:SF1">
    <property type="entry name" value="MULTIDRUG TRANSPORTER EMRE"/>
    <property type="match status" value="1"/>
</dbReference>